<comment type="caution">
    <text evidence="1">The sequence shown here is derived from an EMBL/GenBank/DDBJ whole genome shotgun (WGS) entry which is preliminary data.</text>
</comment>
<keyword evidence="2" id="KW-1185">Reference proteome</keyword>
<dbReference type="EMBL" id="JACOOY010000016">
    <property type="protein sequence ID" value="MBC5665854.1"/>
    <property type="molecule type" value="Genomic_DNA"/>
</dbReference>
<sequence length="46" mass="5355">MSDYYRIGGKDIYVILNCLGLDAYLGWNTKETDSYLEELERETTDS</sequence>
<evidence type="ECO:0000313" key="2">
    <source>
        <dbReference type="Proteomes" id="UP000647235"/>
    </source>
</evidence>
<name>A0ABR7EYN6_9FIRM</name>
<dbReference type="Proteomes" id="UP000647235">
    <property type="component" value="Unassembled WGS sequence"/>
</dbReference>
<protein>
    <submittedName>
        <fullName evidence="1">Uncharacterized protein</fullName>
    </submittedName>
</protein>
<organism evidence="1 2">
    <name type="scientific">Dorea hominis</name>
    <dbReference type="NCBI Taxonomy" id="2763040"/>
    <lineage>
        <taxon>Bacteria</taxon>
        <taxon>Bacillati</taxon>
        <taxon>Bacillota</taxon>
        <taxon>Clostridia</taxon>
        <taxon>Lachnospirales</taxon>
        <taxon>Lachnospiraceae</taxon>
        <taxon>Dorea</taxon>
    </lineage>
</organism>
<accession>A0ABR7EYN6</accession>
<proteinExistence type="predicted"/>
<reference evidence="1 2" key="1">
    <citation type="submission" date="2020-08" db="EMBL/GenBank/DDBJ databases">
        <title>Genome public.</title>
        <authorList>
            <person name="Liu C."/>
            <person name="Sun Q."/>
        </authorList>
    </citation>
    <scope>NUCLEOTIDE SEQUENCE [LARGE SCALE GENOMIC DNA]</scope>
    <source>
        <strain evidence="1 2">NSJ-36</strain>
    </source>
</reference>
<evidence type="ECO:0000313" key="1">
    <source>
        <dbReference type="EMBL" id="MBC5665854.1"/>
    </source>
</evidence>
<gene>
    <name evidence="1" type="ORF">H8S07_11385</name>
</gene>
<dbReference type="RefSeq" id="WP_186856052.1">
    <property type="nucleotide sequence ID" value="NZ_JACOOY010000016.1"/>
</dbReference>